<sequence>MRSSPTTGTNDAPSLLRRHDNSLSSAQCPVCLTLTLRYQPPGSRALSALMSLSMGPHQPTSHTFPDRSMRFPPFVSPT</sequence>
<accession>A0A371DXD3</accession>
<gene>
    <name evidence="2" type="ORF">OH76DRAFT_19573</name>
</gene>
<evidence type="ECO:0000313" key="3">
    <source>
        <dbReference type="Proteomes" id="UP000256964"/>
    </source>
</evidence>
<feature type="region of interest" description="Disordered" evidence="1">
    <location>
        <begin position="53"/>
        <end position="78"/>
    </location>
</feature>
<dbReference type="AlphaFoldDB" id="A0A371DXD3"/>
<evidence type="ECO:0000256" key="1">
    <source>
        <dbReference type="SAM" id="MobiDB-lite"/>
    </source>
</evidence>
<dbReference type="Proteomes" id="UP000256964">
    <property type="component" value="Unassembled WGS sequence"/>
</dbReference>
<reference evidence="2 3" key="1">
    <citation type="journal article" date="2018" name="Biotechnol. Biofuels">
        <title>Integrative visual omics of the white-rot fungus Polyporus brumalis exposes the biotechnological potential of its oxidative enzymes for delignifying raw plant biomass.</title>
        <authorList>
            <person name="Miyauchi S."/>
            <person name="Rancon A."/>
            <person name="Drula E."/>
            <person name="Hage H."/>
            <person name="Chaduli D."/>
            <person name="Favel A."/>
            <person name="Grisel S."/>
            <person name="Henrissat B."/>
            <person name="Herpoel-Gimbert I."/>
            <person name="Ruiz-Duenas F.J."/>
            <person name="Chevret D."/>
            <person name="Hainaut M."/>
            <person name="Lin J."/>
            <person name="Wang M."/>
            <person name="Pangilinan J."/>
            <person name="Lipzen A."/>
            <person name="Lesage-Meessen L."/>
            <person name="Navarro D."/>
            <person name="Riley R."/>
            <person name="Grigoriev I.V."/>
            <person name="Zhou S."/>
            <person name="Raouche S."/>
            <person name="Rosso M.N."/>
        </authorList>
    </citation>
    <scope>NUCLEOTIDE SEQUENCE [LARGE SCALE GENOMIC DNA]</scope>
    <source>
        <strain evidence="2 3">BRFM 1820</strain>
    </source>
</reference>
<evidence type="ECO:0000313" key="2">
    <source>
        <dbReference type="EMBL" id="RDX57161.1"/>
    </source>
</evidence>
<name>A0A371DXD3_9APHY</name>
<organism evidence="2 3">
    <name type="scientific">Lentinus brumalis</name>
    <dbReference type="NCBI Taxonomy" id="2498619"/>
    <lineage>
        <taxon>Eukaryota</taxon>
        <taxon>Fungi</taxon>
        <taxon>Dikarya</taxon>
        <taxon>Basidiomycota</taxon>
        <taxon>Agaricomycotina</taxon>
        <taxon>Agaricomycetes</taxon>
        <taxon>Polyporales</taxon>
        <taxon>Polyporaceae</taxon>
        <taxon>Lentinus</taxon>
    </lineage>
</organism>
<protein>
    <submittedName>
        <fullName evidence="2">Uncharacterized protein</fullName>
    </submittedName>
</protein>
<dbReference type="EMBL" id="KZ857379">
    <property type="protein sequence ID" value="RDX57161.1"/>
    <property type="molecule type" value="Genomic_DNA"/>
</dbReference>
<proteinExistence type="predicted"/>
<keyword evidence="3" id="KW-1185">Reference proteome</keyword>
<feature type="compositionally biased region" description="Polar residues" evidence="1">
    <location>
        <begin position="1"/>
        <end position="12"/>
    </location>
</feature>
<feature type="region of interest" description="Disordered" evidence="1">
    <location>
        <begin position="1"/>
        <end position="20"/>
    </location>
</feature>